<dbReference type="STRING" id="8022.A0A060YVS6"/>
<evidence type="ECO:0000313" key="1">
    <source>
        <dbReference type="EMBL" id="CDQ93604.1"/>
    </source>
</evidence>
<proteinExistence type="predicted"/>
<gene>
    <name evidence="1" type="ORF">GSONMT00012643001</name>
</gene>
<dbReference type="EMBL" id="FR915551">
    <property type="protein sequence ID" value="CDQ93604.1"/>
    <property type="molecule type" value="Genomic_DNA"/>
</dbReference>
<organism evidence="1 2">
    <name type="scientific">Oncorhynchus mykiss</name>
    <name type="common">Rainbow trout</name>
    <name type="synonym">Salmo gairdneri</name>
    <dbReference type="NCBI Taxonomy" id="8022"/>
    <lineage>
        <taxon>Eukaryota</taxon>
        <taxon>Metazoa</taxon>
        <taxon>Chordata</taxon>
        <taxon>Craniata</taxon>
        <taxon>Vertebrata</taxon>
        <taxon>Euteleostomi</taxon>
        <taxon>Actinopterygii</taxon>
        <taxon>Neopterygii</taxon>
        <taxon>Teleostei</taxon>
        <taxon>Protacanthopterygii</taxon>
        <taxon>Salmoniformes</taxon>
        <taxon>Salmonidae</taxon>
        <taxon>Salmoninae</taxon>
        <taxon>Oncorhynchus</taxon>
    </lineage>
</organism>
<dbReference type="PaxDb" id="8022-A0A060YVS6"/>
<protein>
    <submittedName>
        <fullName evidence="1">Uncharacterized protein</fullName>
    </submittedName>
</protein>
<dbReference type="Proteomes" id="UP000193380">
    <property type="component" value="Unassembled WGS sequence"/>
</dbReference>
<sequence>MADYSNVAPPSGNGAGMNDAFKDALQRARQIAAKIGGDGVPPAAPSGSEFGYGGQKRPLEDAAFSTAMGMGGMGGGGMGGGGPRSSSEEFKVPDGMVGFSKYQLLHEFLCPTPTRARYVLAPYLGPICFCQMLGPKPEILEFPSISCSSLSFAPCSGLSIHSNGSGWACSAQ</sequence>
<reference evidence="1" key="1">
    <citation type="journal article" date="2014" name="Nat. Commun.">
        <title>The rainbow trout genome provides novel insights into evolution after whole-genome duplication in vertebrates.</title>
        <authorList>
            <person name="Berthelot C."/>
            <person name="Brunet F."/>
            <person name="Chalopin D."/>
            <person name="Juanchich A."/>
            <person name="Bernard M."/>
            <person name="Noel B."/>
            <person name="Bento P."/>
            <person name="Da Silva C."/>
            <person name="Labadie K."/>
            <person name="Alberti A."/>
            <person name="Aury J.M."/>
            <person name="Louis A."/>
            <person name="Dehais P."/>
            <person name="Bardou P."/>
            <person name="Montfort J."/>
            <person name="Klopp C."/>
            <person name="Cabau C."/>
            <person name="Gaspin C."/>
            <person name="Thorgaard G.H."/>
            <person name="Boussaha M."/>
            <person name="Quillet E."/>
            <person name="Guyomard R."/>
            <person name="Galiana D."/>
            <person name="Bobe J."/>
            <person name="Volff J.N."/>
            <person name="Genet C."/>
            <person name="Wincker P."/>
            <person name="Jaillon O."/>
            <person name="Roest Crollius H."/>
            <person name="Guiguen Y."/>
        </authorList>
    </citation>
    <scope>NUCLEOTIDE SEQUENCE [LARGE SCALE GENOMIC DNA]</scope>
</reference>
<name>A0A060YVS6_ONCMY</name>
<dbReference type="AlphaFoldDB" id="A0A060YVS6"/>
<evidence type="ECO:0000313" key="2">
    <source>
        <dbReference type="Proteomes" id="UP000193380"/>
    </source>
</evidence>
<reference evidence="1" key="2">
    <citation type="submission" date="2014-03" db="EMBL/GenBank/DDBJ databases">
        <authorList>
            <person name="Genoscope - CEA"/>
        </authorList>
    </citation>
    <scope>NUCLEOTIDE SEQUENCE</scope>
</reference>
<accession>A0A060YVS6</accession>